<feature type="domain" description="SDH C-terminal" evidence="7">
    <location>
        <begin position="245"/>
        <end position="271"/>
    </location>
</feature>
<dbReference type="STRING" id="571915.CMUST_08605"/>
<evidence type="ECO:0000256" key="1">
    <source>
        <dbReference type="ARBA" id="ARBA00004871"/>
    </source>
</evidence>
<comment type="pathway">
    <text evidence="1">Metabolic intermediate biosynthesis; chorismate biosynthesis; chorismate from D-erythrose 4-phosphate and phosphoenolpyruvate: step 4/7.</text>
</comment>
<keyword evidence="3" id="KW-0028">Amino-acid biosynthesis</keyword>
<dbReference type="Pfam" id="PF18317">
    <property type="entry name" value="SDH_C"/>
    <property type="match status" value="1"/>
</dbReference>
<accession>A0A0G3GZS1</accession>
<proteinExistence type="predicted"/>
<feature type="domain" description="Shikimate dehydrogenase substrate binding N-terminal" evidence="6">
    <location>
        <begin position="8"/>
        <end position="90"/>
    </location>
</feature>
<dbReference type="GO" id="GO:0009073">
    <property type="term" value="P:aromatic amino acid family biosynthetic process"/>
    <property type="evidence" value="ECO:0007669"/>
    <property type="project" value="UniProtKB-KW"/>
</dbReference>
<dbReference type="InterPro" id="IPR022893">
    <property type="entry name" value="Shikimate_DH_fam"/>
</dbReference>
<dbReference type="PATRIC" id="fig|571915.4.peg.1828"/>
<dbReference type="PANTHER" id="PTHR21089">
    <property type="entry name" value="SHIKIMATE DEHYDROGENASE"/>
    <property type="match status" value="1"/>
</dbReference>
<reference evidence="9" key="2">
    <citation type="submission" date="2015-05" db="EMBL/GenBank/DDBJ databases">
        <title>Complete genome sequence of Corynebacterium mustelae DSM 45274, isolated from various tissues of a male ferret with lethal sepsis.</title>
        <authorList>
            <person name="Ruckert C."/>
            <person name="Albersmeier A."/>
            <person name="Winkler A."/>
            <person name="Tauch A."/>
        </authorList>
    </citation>
    <scope>NUCLEOTIDE SEQUENCE [LARGE SCALE GENOMIC DNA]</scope>
    <source>
        <strain evidence="9">DSM 45274</strain>
    </source>
</reference>
<dbReference type="GO" id="GO:0009423">
    <property type="term" value="P:chorismate biosynthetic process"/>
    <property type="evidence" value="ECO:0007669"/>
    <property type="project" value="UniProtKB-UniPathway"/>
</dbReference>
<evidence type="ECO:0000259" key="7">
    <source>
        <dbReference type="Pfam" id="PF18317"/>
    </source>
</evidence>
<keyword evidence="3" id="KW-0057">Aromatic amino acid biosynthesis</keyword>
<evidence type="ECO:0000256" key="4">
    <source>
        <dbReference type="ARBA" id="ARBA00049442"/>
    </source>
</evidence>
<dbReference type="UniPathway" id="UPA00053">
    <property type="reaction ID" value="UER00087"/>
</dbReference>
<evidence type="ECO:0000256" key="2">
    <source>
        <dbReference type="ARBA" id="ARBA00012962"/>
    </source>
</evidence>
<evidence type="ECO:0000313" key="9">
    <source>
        <dbReference type="Proteomes" id="UP000035199"/>
    </source>
</evidence>
<keyword evidence="9" id="KW-1185">Reference proteome</keyword>
<organism evidence="8 9">
    <name type="scientific">Corynebacterium mustelae</name>
    <dbReference type="NCBI Taxonomy" id="571915"/>
    <lineage>
        <taxon>Bacteria</taxon>
        <taxon>Bacillati</taxon>
        <taxon>Actinomycetota</taxon>
        <taxon>Actinomycetes</taxon>
        <taxon>Mycobacteriales</taxon>
        <taxon>Corynebacteriaceae</taxon>
        <taxon>Corynebacterium</taxon>
    </lineage>
</organism>
<dbReference type="NCBIfam" id="TIGR01809">
    <property type="entry name" value="Shik-DH-AROM"/>
    <property type="match status" value="1"/>
</dbReference>
<dbReference type="InterPro" id="IPR046346">
    <property type="entry name" value="Aminoacid_DH-like_N_sf"/>
</dbReference>
<dbReference type="Pfam" id="PF08501">
    <property type="entry name" value="Shikimate_dh_N"/>
    <property type="match status" value="1"/>
</dbReference>
<sequence>MSDFRAAVLGKPIEHSLSPVLHNAGYTALGLSNWQYDRIECDESDLAQVLSNSSNQYRGFSVTMPGKFQALALADEATERARLIGSANTLVRRNETSWVADNTDCDGIIGAINVLFNRDDANKKRFSASEYAVIIGAGGTARPAVWAVAQLGVKRVIIVNRSDRSLEFDSLAQFLGVNLEFRGFDTALAEICAKAAVIISTVPSVGIPDYVPIIAQAPIIDVIYDPWPTLLVETAHRNGISAVGGHVMLAHQAYGQFEQFTGYAAPRDAMWLALCRALGISV</sequence>
<evidence type="ECO:0000259" key="6">
    <source>
        <dbReference type="Pfam" id="PF08501"/>
    </source>
</evidence>
<dbReference type="Gene3D" id="3.40.50.10860">
    <property type="entry name" value="Leucine Dehydrogenase, chain A, domain 1"/>
    <property type="match status" value="1"/>
</dbReference>
<dbReference type="InterPro" id="IPR013708">
    <property type="entry name" value="Shikimate_DH-bd_N"/>
</dbReference>
<dbReference type="OrthoDB" id="9776868at2"/>
<dbReference type="RefSeq" id="WP_047262153.1">
    <property type="nucleotide sequence ID" value="NZ_CP011542.1"/>
</dbReference>
<dbReference type="Pfam" id="PF01488">
    <property type="entry name" value="Shikimate_DH"/>
    <property type="match status" value="1"/>
</dbReference>
<dbReference type="SUPFAM" id="SSF51735">
    <property type="entry name" value="NAD(P)-binding Rossmann-fold domains"/>
    <property type="match status" value="1"/>
</dbReference>
<comment type="catalytic activity">
    <reaction evidence="4">
        <text>shikimate + NADP(+) = 3-dehydroshikimate + NADPH + H(+)</text>
        <dbReference type="Rhea" id="RHEA:17737"/>
        <dbReference type="ChEBI" id="CHEBI:15378"/>
        <dbReference type="ChEBI" id="CHEBI:16630"/>
        <dbReference type="ChEBI" id="CHEBI:36208"/>
        <dbReference type="ChEBI" id="CHEBI:57783"/>
        <dbReference type="ChEBI" id="CHEBI:58349"/>
        <dbReference type="EC" id="1.1.1.25"/>
    </reaction>
</comment>
<dbReference type="EMBL" id="CP011542">
    <property type="protein sequence ID" value="AKK06045.1"/>
    <property type="molecule type" value="Genomic_DNA"/>
</dbReference>
<dbReference type="GO" id="GO:0050661">
    <property type="term" value="F:NADP binding"/>
    <property type="evidence" value="ECO:0007669"/>
    <property type="project" value="TreeGrafter"/>
</dbReference>
<dbReference type="AlphaFoldDB" id="A0A0G3GZS1"/>
<evidence type="ECO:0000259" key="5">
    <source>
        <dbReference type="Pfam" id="PF01488"/>
    </source>
</evidence>
<dbReference type="EC" id="1.1.1.25" evidence="2"/>
<dbReference type="KEGG" id="cmv:CMUST_08605"/>
<feature type="domain" description="Quinate/shikimate 5-dehydrogenase/glutamyl-tRNA reductase" evidence="5">
    <location>
        <begin position="128"/>
        <end position="202"/>
    </location>
</feature>
<gene>
    <name evidence="8" type="ORF">CMUST_08605</name>
</gene>
<dbReference type="InterPro" id="IPR006151">
    <property type="entry name" value="Shikm_DH/Glu-tRNA_Rdtase"/>
</dbReference>
<evidence type="ECO:0000256" key="3">
    <source>
        <dbReference type="ARBA" id="ARBA00023141"/>
    </source>
</evidence>
<dbReference type="SUPFAM" id="SSF53223">
    <property type="entry name" value="Aminoacid dehydrogenase-like, N-terminal domain"/>
    <property type="match status" value="1"/>
</dbReference>
<dbReference type="Gene3D" id="3.40.50.720">
    <property type="entry name" value="NAD(P)-binding Rossmann-like Domain"/>
    <property type="match status" value="1"/>
</dbReference>
<name>A0A0G3GZS1_9CORY</name>
<dbReference type="GO" id="GO:0005829">
    <property type="term" value="C:cytosol"/>
    <property type="evidence" value="ECO:0007669"/>
    <property type="project" value="TreeGrafter"/>
</dbReference>
<dbReference type="GO" id="GO:0019632">
    <property type="term" value="P:shikimate metabolic process"/>
    <property type="evidence" value="ECO:0007669"/>
    <property type="project" value="TreeGrafter"/>
</dbReference>
<keyword evidence="8" id="KW-0560">Oxidoreductase</keyword>
<reference evidence="8 9" key="1">
    <citation type="journal article" date="2015" name="Genome Announc.">
        <title>Complete Genome Sequence of the Type Strain Corynebacterium mustelae DSM 45274, Isolated from Various Tissues of a Male Ferret with Lethal Sepsis.</title>
        <authorList>
            <person name="Ruckert C."/>
            <person name="Eimer J."/>
            <person name="Winkler A."/>
            <person name="Tauch A."/>
        </authorList>
    </citation>
    <scope>NUCLEOTIDE SEQUENCE [LARGE SCALE GENOMIC DNA]</scope>
    <source>
        <strain evidence="8 9">DSM 45274</strain>
    </source>
</reference>
<evidence type="ECO:0000313" key="8">
    <source>
        <dbReference type="EMBL" id="AKK06045.1"/>
    </source>
</evidence>
<dbReference type="Proteomes" id="UP000035199">
    <property type="component" value="Chromosome"/>
</dbReference>
<dbReference type="InterPro" id="IPR041121">
    <property type="entry name" value="SDH_C"/>
</dbReference>
<dbReference type="InterPro" id="IPR010110">
    <property type="entry name" value="Shikimate_DH_AroM-type"/>
</dbReference>
<dbReference type="GO" id="GO:0004764">
    <property type="term" value="F:shikimate 3-dehydrogenase (NADP+) activity"/>
    <property type="evidence" value="ECO:0007669"/>
    <property type="project" value="UniProtKB-EC"/>
</dbReference>
<dbReference type="NCBIfam" id="NF001311">
    <property type="entry name" value="PRK00258.1-3"/>
    <property type="match status" value="1"/>
</dbReference>
<dbReference type="PANTHER" id="PTHR21089:SF1">
    <property type="entry name" value="BIFUNCTIONAL 3-DEHYDROQUINATE DEHYDRATASE_SHIKIMATE DEHYDROGENASE, CHLOROPLASTIC"/>
    <property type="match status" value="1"/>
</dbReference>
<dbReference type="InterPro" id="IPR036291">
    <property type="entry name" value="NAD(P)-bd_dom_sf"/>
</dbReference>
<protein>
    <recommendedName>
        <fullName evidence="2">shikimate dehydrogenase (NADP(+))</fullName>
        <ecNumber evidence="2">1.1.1.25</ecNumber>
    </recommendedName>
</protein>
<dbReference type="CDD" id="cd01065">
    <property type="entry name" value="NAD_bind_Shikimate_DH"/>
    <property type="match status" value="1"/>
</dbReference>